<gene>
    <name evidence="2" type="ORF">J1G54_02130</name>
    <name evidence="1" type="ORF">N5925_11545</name>
    <name evidence="3" type="ORF">QBL01_02155</name>
</gene>
<evidence type="ECO:0000313" key="2">
    <source>
        <dbReference type="EMBL" id="QSX17378.1"/>
    </source>
</evidence>
<accession>A0A084EI70</accession>
<evidence type="ECO:0000313" key="1">
    <source>
        <dbReference type="EMBL" id="MDD2169187.1"/>
    </source>
</evidence>
<dbReference type="AlphaFoldDB" id="A0A084EI70"/>
<evidence type="ECO:0000313" key="4">
    <source>
        <dbReference type="Proteomes" id="UP001148834"/>
    </source>
</evidence>
<reference evidence="1" key="2">
    <citation type="submission" date="2022-09" db="EMBL/GenBank/DDBJ databases">
        <title>Molecular characterization of Glaesserella parasuis strains circulating in commercial swine farms using whole-genome sequencing.</title>
        <authorList>
            <person name="Mugabi R."/>
            <person name="Clavijo M."/>
            <person name="Li G."/>
        </authorList>
    </citation>
    <scope>NUCLEOTIDE SEQUENCE</scope>
    <source>
        <strain evidence="1">0435-53</strain>
    </source>
</reference>
<dbReference type="RefSeq" id="WP_042906459.1">
    <property type="nucleotide sequence ID" value="NZ_CP049089.1"/>
</dbReference>
<organism evidence="1 4">
    <name type="scientific">Glaesserella parasuis</name>
    <name type="common">Haemophilus parasuis</name>
    <dbReference type="NCBI Taxonomy" id="738"/>
    <lineage>
        <taxon>Bacteria</taxon>
        <taxon>Pseudomonadati</taxon>
        <taxon>Pseudomonadota</taxon>
        <taxon>Gammaproteobacteria</taxon>
        <taxon>Pasteurellales</taxon>
        <taxon>Pasteurellaceae</taxon>
        <taxon>Glaesserella</taxon>
    </lineage>
</organism>
<dbReference type="EMBL" id="JAODIR010000108">
    <property type="protein sequence ID" value="MDD2169187.1"/>
    <property type="molecule type" value="Genomic_DNA"/>
</dbReference>
<sequence length="103" mass="12193">MAINKDSILEMINNINLSAINDVNLFPELESFAHELMNSSNPQHRFTALKINNRLQENPHYQTYLKSDFIEKEIKEEAKEKQYFKSAYQNKEVNAYQNIQIKK</sequence>
<reference evidence="2" key="1">
    <citation type="submission" date="2021-03" db="EMBL/GenBank/DDBJ databases">
        <title>Characterization of a novel Integrative Conjugative Element in Glaesserella parasuis.</title>
        <authorList>
            <person name="Hu G."/>
            <person name="Sun H."/>
        </authorList>
    </citation>
    <scope>NUCLEOTIDE SEQUENCE</scope>
    <source>
        <strain evidence="2">GHP1807</strain>
    </source>
</reference>
<dbReference type="EMBL" id="CP121769">
    <property type="protein sequence ID" value="WGE10438.1"/>
    <property type="molecule type" value="Genomic_DNA"/>
</dbReference>
<protein>
    <submittedName>
        <fullName evidence="1">Uncharacterized protein</fullName>
    </submittedName>
</protein>
<dbReference type="Proteomes" id="UP001222296">
    <property type="component" value="Chromosome"/>
</dbReference>
<dbReference type="EMBL" id="CP071491">
    <property type="protein sequence ID" value="QSX17378.1"/>
    <property type="molecule type" value="Genomic_DNA"/>
</dbReference>
<proteinExistence type="predicted"/>
<name>A0A084EI70_GLAPU</name>
<dbReference type="Proteomes" id="UP001148834">
    <property type="component" value="Unassembled WGS sequence"/>
</dbReference>
<dbReference type="Proteomes" id="UP000662736">
    <property type="component" value="Chromosome"/>
</dbReference>
<reference evidence="3" key="3">
    <citation type="submission" date="2023-04" db="EMBL/GenBank/DDBJ databases">
        <title>Molecular characterization of the Integrative and Conjugative elements harboring multidrug-resistance gene from Glaesserella (Haemophilus) parasuis.</title>
        <authorList>
            <person name="Che Y."/>
            <person name="Zhou L."/>
        </authorList>
    </citation>
    <scope>NUCLEOTIDE SEQUENCE</scope>
    <source>
        <strain evidence="3">Z44</strain>
    </source>
</reference>
<evidence type="ECO:0000313" key="3">
    <source>
        <dbReference type="EMBL" id="WGE10438.1"/>
    </source>
</evidence>